<sequence>MIFTAIILVLISLKCCTAQVATCKDDADNNVDCFLYKATSD</sequence>
<evidence type="ECO:0000256" key="1">
    <source>
        <dbReference type="SAM" id="SignalP"/>
    </source>
</evidence>
<dbReference type="EMBL" id="JYDR01001158">
    <property type="protein sequence ID" value="KRY63492.1"/>
    <property type="molecule type" value="Genomic_DNA"/>
</dbReference>
<dbReference type="Proteomes" id="UP000054632">
    <property type="component" value="Unassembled WGS sequence"/>
</dbReference>
<evidence type="ECO:0000313" key="2">
    <source>
        <dbReference type="EMBL" id="KRY63492.1"/>
    </source>
</evidence>
<organism evidence="2 3">
    <name type="scientific">Trichinella pseudospiralis</name>
    <name type="common">Parasitic roundworm</name>
    <dbReference type="NCBI Taxonomy" id="6337"/>
    <lineage>
        <taxon>Eukaryota</taxon>
        <taxon>Metazoa</taxon>
        <taxon>Ecdysozoa</taxon>
        <taxon>Nematoda</taxon>
        <taxon>Enoplea</taxon>
        <taxon>Dorylaimia</taxon>
        <taxon>Trichinellida</taxon>
        <taxon>Trichinellidae</taxon>
        <taxon>Trichinella</taxon>
    </lineage>
</organism>
<keyword evidence="1" id="KW-0732">Signal</keyword>
<proteinExistence type="predicted"/>
<reference evidence="2 3" key="1">
    <citation type="submission" date="2015-01" db="EMBL/GenBank/DDBJ databases">
        <title>Evolution of Trichinella species and genotypes.</title>
        <authorList>
            <person name="Korhonen P.K."/>
            <person name="Edoardo P."/>
            <person name="Giuseppe L.R."/>
            <person name="Gasser R.B."/>
        </authorList>
    </citation>
    <scope>NUCLEOTIDE SEQUENCE [LARGE SCALE GENOMIC DNA]</scope>
    <source>
        <strain evidence="2">ISS13</strain>
    </source>
</reference>
<protein>
    <submittedName>
        <fullName evidence="2">Uncharacterized protein</fullName>
    </submittedName>
</protein>
<gene>
    <name evidence="2" type="ORF">T4A_12651</name>
</gene>
<evidence type="ECO:0000313" key="3">
    <source>
        <dbReference type="Proteomes" id="UP000054632"/>
    </source>
</evidence>
<feature type="chain" id="PRO_5006876859" evidence="1">
    <location>
        <begin position="19"/>
        <end position="41"/>
    </location>
</feature>
<comment type="caution">
    <text evidence="2">The sequence shown here is derived from an EMBL/GenBank/DDBJ whole genome shotgun (WGS) entry which is preliminary data.</text>
</comment>
<feature type="signal peptide" evidence="1">
    <location>
        <begin position="1"/>
        <end position="18"/>
    </location>
</feature>
<name>A0A0V1DPY0_TRIPS</name>
<accession>A0A0V1DPY0</accession>
<dbReference type="AlphaFoldDB" id="A0A0V1DPY0"/>